<feature type="non-terminal residue" evidence="1">
    <location>
        <position position="40"/>
    </location>
</feature>
<dbReference type="AlphaFoldDB" id="J9FJV6"/>
<proteinExistence type="predicted"/>
<accession>J9FJV6</accession>
<comment type="caution">
    <text evidence="1">The sequence shown here is derived from an EMBL/GenBank/DDBJ whole genome shotgun (WGS) entry which is preliminary data.</text>
</comment>
<evidence type="ECO:0000313" key="1">
    <source>
        <dbReference type="EMBL" id="EJW89932.1"/>
    </source>
</evidence>
<protein>
    <submittedName>
        <fullName evidence="1">Uncharacterized protein</fullName>
    </submittedName>
</protein>
<sequence length="40" mass="4595">MPLGIDWVTLSPKFEFCKNGSVRIDSYNELKIVYNGQNMS</sequence>
<reference evidence="1" key="1">
    <citation type="journal article" date="2012" name="PLoS ONE">
        <title>Gene sets for utilization of primary and secondary nutrition supplies in the distal gut of endangered iberian lynx.</title>
        <authorList>
            <person name="Alcaide M."/>
            <person name="Messina E."/>
            <person name="Richter M."/>
            <person name="Bargiela R."/>
            <person name="Peplies J."/>
            <person name="Huws S.A."/>
            <person name="Newbold C.J."/>
            <person name="Golyshin P.N."/>
            <person name="Simon M.A."/>
            <person name="Lopez G."/>
            <person name="Yakimov M.M."/>
            <person name="Ferrer M."/>
        </authorList>
    </citation>
    <scope>NUCLEOTIDE SEQUENCE</scope>
</reference>
<gene>
    <name evidence="1" type="ORF">EVA_21962</name>
</gene>
<name>J9FJV6_9ZZZZ</name>
<organism evidence="1">
    <name type="scientific">gut metagenome</name>
    <dbReference type="NCBI Taxonomy" id="749906"/>
    <lineage>
        <taxon>unclassified sequences</taxon>
        <taxon>metagenomes</taxon>
        <taxon>organismal metagenomes</taxon>
    </lineage>
</organism>
<dbReference type="EMBL" id="AMCI01009158">
    <property type="protein sequence ID" value="EJW89932.1"/>
    <property type="molecule type" value="Genomic_DNA"/>
</dbReference>